<comment type="subcellular location">
    <subcellularLocation>
        <location evidence="1">Nucleus</location>
    </subcellularLocation>
</comment>
<comment type="caution">
    <text evidence="5">Lacks conserved residue(s) required for the propagation of feature annotation.</text>
</comment>
<keyword evidence="2" id="KW-0805">Transcription regulation</keyword>
<evidence type="ECO:0000256" key="5">
    <source>
        <dbReference type="PROSITE-ProRule" id="PRU01191"/>
    </source>
</evidence>
<evidence type="ECO:0000256" key="3">
    <source>
        <dbReference type="ARBA" id="ARBA00023163"/>
    </source>
</evidence>
<accession>A0AA86VRG4</accession>
<keyword evidence="7" id="KW-1185">Reference proteome</keyword>
<dbReference type="Pfam" id="PF03514">
    <property type="entry name" value="GRAS"/>
    <property type="match status" value="2"/>
</dbReference>
<dbReference type="PROSITE" id="PS50985">
    <property type="entry name" value="GRAS"/>
    <property type="match status" value="1"/>
</dbReference>
<name>A0AA86VRG4_9FABA</name>
<dbReference type="Gramene" id="rna-AYBTSS11_LOCUS22462">
    <property type="protein sequence ID" value="CAJ1969824.1"/>
    <property type="gene ID" value="gene-AYBTSS11_LOCUS22462"/>
</dbReference>
<gene>
    <name evidence="6" type="ORF">AYBTSS11_LOCUS22462</name>
</gene>
<evidence type="ECO:0000256" key="4">
    <source>
        <dbReference type="ARBA" id="ARBA00023242"/>
    </source>
</evidence>
<evidence type="ECO:0000256" key="2">
    <source>
        <dbReference type="ARBA" id="ARBA00023015"/>
    </source>
</evidence>
<protein>
    <submittedName>
        <fullName evidence="6">Uncharacterized protein</fullName>
    </submittedName>
</protein>
<feature type="region of interest" description="SAW" evidence="5">
    <location>
        <begin position="391"/>
        <end position="399"/>
    </location>
</feature>
<evidence type="ECO:0000313" key="7">
    <source>
        <dbReference type="Proteomes" id="UP001189624"/>
    </source>
</evidence>
<dbReference type="GO" id="GO:0005634">
    <property type="term" value="C:nucleus"/>
    <property type="evidence" value="ECO:0007669"/>
    <property type="project" value="UniProtKB-SubCell"/>
</dbReference>
<dbReference type="InterPro" id="IPR005202">
    <property type="entry name" value="TF_GRAS"/>
</dbReference>
<evidence type="ECO:0000256" key="1">
    <source>
        <dbReference type="ARBA" id="ARBA00004123"/>
    </source>
</evidence>
<sequence length="399" mass="45844">MEPLTRINTDEDHNQKKQHGFNFDHVMLDEFNFEPVQLPKQSSFKETKGPKDKQVLPSALASLELLSNYGSRIKRLGKQNISDSVETCHSTQWHDDIYIPMHPYGIGLGVLSEEDNRDVELAQFLLAAAERVWCQKFERASMLLFHFHWNSSGGSGGSPVKRVVFHLAQALLERIKRETGRKVTLNKCDKYEEREMIEKLTWDTNMAITCHKKIPFNQVMQLAGVQSIVEHVAFQTRIHLINLDIGCGVQCTTLMQALAERDERQVELLKITAIGLQVFVTSITKIKVEQFGIEDNEAVAVYFPYMLRTMVSDSDSMEHLMRVISKIRPTIMIVLELEAKHNSPSFVNRFIEALFYYAAYFDCIDSCMNQDYECRTRIERILSEGIRNIVAMEDGEKKG</sequence>
<dbReference type="Proteomes" id="UP001189624">
    <property type="component" value="Chromosome 7"/>
</dbReference>
<dbReference type="EMBL" id="OY731404">
    <property type="protein sequence ID" value="CAJ1969824.1"/>
    <property type="molecule type" value="Genomic_DNA"/>
</dbReference>
<organism evidence="6 7">
    <name type="scientific">Sphenostylis stenocarpa</name>
    <dbReference type="NCBI Taxonomy" id="92480"/>
    <lineage>
        <taxon>Eukaryota</taxon>
        <taxon>Viridiplantae</taxon>
        <taxon>Streptophyta</taxon>
        <taxon>Embryophyta</taxon>
        <taxon>Tracheophyta</taxon>
        <taxon>Spermatophyta</taxon>
        <taxon>Magnoliopsida</taxon>
        <taxon>eudicotyledons</taxon>
        <taxon>Gunneridae</taxon>
        <taxon>Pentapetalae</taxon>
        <taxon>rosids</taxon>
        <taxon>fabids</taxon>
        <taxon>Fabales</taxon>
        <taxon>Fabaceae</taxon>
        <taxon>Papilionoideae</taxon>
        <taxon>50 kb inversion clade</taxon>
        <taxon>NPAAA clade</taxon>
        <taxon>indigoferoid/millettioid clade</taxon>
        <taxon>Phaseoleae</taxon>
        <taxon>Sphenostylis</taxon>
    </lineage>
</organism>
<evidence type="ECO:0000313" key="6">
    <source>
        <dbReference type="EMBL" id="CAJ1969824.1"/>
    </source>
</evidence>
<dbReference type="PANTHER" id="PTHR31636">
    <property type="entry name" value="OSJNBA0084A10.13 PROTEIN-RELATED"/>
    <property type="match status" value="1"/>
</dbReference>
<keyword evidence="3" id="KW-0804">Transcription</keyword>
<proteinExistence type="inferred from homology"/>
<dbReference type="AlphaFoldDB" id="A0AA86VRG4"/>
<keyword evidence="4" id="KW-0539">Nucleus</keyword>
<comment type="similarity">
    <text evidence="5">Belongs to the GRAS family.</text>
</comment>
<reference evidence="6" key="1">
    <citation type="submission" date="2023-10" db="EMBL/GenBank/DDBJ databases">
        <authorList>
            <person name="Domelevo Entfellner J.-B."/>
        </authorList>
    </citation>
    <scope>NUCLEOTIDE SEQUENCE</scope>
</reference>